<dbReference type="VEuPathDB" id="VectorBase:RSAN_054656"/>
<dbReference type="Proteomes" id="UP000821837">
    <property type="component" value="Unassembled WGS sequence"/>
</dbReference>
<protein>
    <submittedName>
        <fullName evidence="1">Uncharacterized protein</fullName>
    </submittedName>
</protein>
<accession>A0A9D4SMY3</accession>
<comment type="caution">
    <text evidence="1">The sequence shown here is derived from an EMBL/GenBank/DDBJ whole genome shotgun (WGS) entry which is preliminary data.</text>
</comment>
<gene>
    <name evidence="1" type="ORF">HPB52_001832</name>
</gene>
<organism evidence="1 2">
    <name type="scientific">Rhipicephalus sanguineus</name>
    <name type="common">Brown dog tick</name>
    <name type="synonym">Ixodes sanguineus</name>
    <dbReference type="NCBI Taxonomy" id="34632"/>
    <lineage>
        <taxon>Eukaryota</taxon>
        <taxon>Metazoa</taxon>
        <taxon>Ecdysozoa</taxon>
        <taxon>Arthropoda</taxon>
        <taxon>Chelicerata</taxon>
        <taxon>Arachnida</taxon>
        <taxon>Acari</taxon>
        <taxon>Parasitiformes</taxon>
        <taxon>Ixodida</taxon>
        <taxon>Ixodoidea</taxon>
        <taxon>Ixodidae</taxon>
        <taxon>Rhipicephalinae</taxon>
        <taxon>Rhipicephalus</taxon>
        <taxon>Rhipicephalus</taxon>
    </lineage>
</organism>
<keyword evidence="2" id="KW-1185">Reference proteome</keyword>
<reference evidence="1" key="1">
    <citation type="journal article" date="2020" name="Cell">
        <title>Large-Scale Comparative Analyses of Tick Genomes Elucidate Their Genetic Diversity and Vector Capacities.</title>
        <authorList>
            <consortium name="Tick Genome and Microbiome Consortium (TIGMIC)"/>
            <person name="Jia N."/>
            <person name="Wang J."/>
            <person name="Shi W."/>
            <person name="Du L."/>
            <person name="Sun Y."/>
            <person name="Zhan W."/>
            <person name="Jiang J.F."/>
            <person name="Wang Q."/>
            <person name="Zhang B."/>
            <person name="Ji P."/>
            <person name="Bell-Sakyi L."/>
            <person name="Cui X.M."/>
            <person name="Yuan T.T."/>
            <person name="Jiang B.G."/>
            <person name="Yang W.F."/>
            <person name="Lam T.T."/>
            <person name="Chang Q.C."/>
            <person name="Ding S.J."/>
            <person name="Wang X.J."/>
            <person name="Zhu J.G."/>
            <person name="Ruan X.D."/>
            <person name="Zhao L."/>
            <person name="Wei J.T."/>
            <person name="Ye R.Z."/>
            <person name="Que T.C."/>
            <person name="Du C.H."/>
            <person name="Zhou Y.H."/>
            <person name="Cheng J.X."/>
            <person name="Dai P.F."/>
            <person name="Guo W.B."/>
            <person name="Han X.H."/>
            <person name="Huang E.J."/>
            <person name="Li L.F."/>
            <person name="Wei W."/>
            <person name="Gao Y.C."/>
            <person name="Liu J.Z."/>
            <person name="Shao H.Z."/>
            <person name="Wang X."/>
            <person name="Wang C.C."/>
            <person name="Yang T.C."/>
            <person name="Huo Q.B."/>
            <person name="Li W."/>
            <person name="Chen H.Y."/>
            <person name="Chen S.E."/>
            <person name="Zhou L.G."/>
            <person name="Ni X.B."/>
            <person name="Tian J.H."/>
            <person name="Sheng Y."/>
            <person name="Liu T."/>
            <person name="Pan Y.S."/>
            <person name="Xia L.Y."/>
            <person name="Li J."/>
            <person name="Zhao F."/>
            <person name="Cao W.C."/>
        </authorList>
    </citation>
    <scope>NUCLEOTIDE SEQUENCE</scope>
    <source>
        <strain evidence="1">Rsan-2018</strain>
    </source>
</reference>
<proteinExistence type="predicted"/>
<dbReference type="EMBL" id="JABSTV010001255">
    <property type="protein sequence ID" value="KAH7934890.1"/>
    <property type="molecule type" value="Genomic_DNA"/>
</dbReference>
<dbReference type="AlphaFoldDB" id="A0A9D4SMY3"/>
<evidence type="ECO:0000313" key="1">
    <source>
        <dbReference type="EMBL" id="KAH7934890.1"/>
    </source>
</evidence>
<name>A0A9D4SMY3_RHISA</name>
<evidence type="ECO:0000313" key="2">
    <source>
        <dbReference type="Proteomes" id="UP000821837"/>
    </source>
</evidence>
<sequence>MVVTRSSRKKVTVRTQERIKALAAASGEAPVKIVQQVTASVPASSNQHLQHLPKDEALRQIVRRKRKADCPHEPSAVQELIVEGEFRTTLDGRDFLRCDCTSPDGAQASDLLRWWEDNYLLGKSRHGVAGGNSTVIIRSPPIFPPSLWNVLALTQDGFPRGNNAVQALHRRWEILVGAKHVSVFRLITTMKREQARVEDDIEGAIRGQPRRSQSKKQRLRESRLAAALANWDNECCTTSREAKAIEDFNRHTRSKE</sequence>
<reference evidence="1" key="2">
    <citation type="submission" date="2021-09" db="EMBL/GenBank/DDBJ databases">
        <authorList>
            <person name="Jia N."/>
            <person name="Wang J."/>
            <person name="Shi W."/>
            <person name="Du L."/>
            <person name="Sun Y."/>
            <person name="Zhan W."/>
            <person name="Jiang J."/>
            <person name="Wang Q."/>
            <person name="Zhang B."/>
            <person name="Ji P."/>
            <person name="Sakyi L.B."/>
            <person name="Cui X."/>
            <person name="Yuan T."/>
            <person name="Jiang B."/>
            <person name="Yang W."/>
            <person name="Lam T.T.-Y."/>
            <person name="Chang Q."/>
            <person name="Ding S."/>
            <person name="Wang X."/>
            <person name="Zhu J."/>
            <person name="Ruan X."/>
            <person name="Zhao L."/>
            <person name="Wei J."/>
            <person name="Que T."/>
            <person name="Du C."/>
            <person name="Cheng J."/>
            <person name="Dai P."/>
            <person name="Han X."/>
            <person name="Huang E."/>
            <person name="Gao Y."/>
            <person name="Liu J."/>
            <person name="Shao H."/>
            <person name="Ye R."/>
            <person name="Li L."/>
            <person name="Wei W."/>
            <person name="Wang X."/>
            <person name="Wang C."/>
            <person name="Huo Q."/>
            <person name="Li W."/>
            <person name="Guo W."/>
            <person name="Chen H."/>
            <person name="Chen S."/>
            <person name="Zhou L."/>
            <person name="Zhou L."/>
            <person name="Ni X."/>
            <person name="Tian J."/>
            <person name="Zhou Y."/>
            <person name="Sheng Y."/>
            <person name="Liu T."/>
            <person name="Pan Y."/>
            <person name="Xia L."/>
            <person name="Li J."/>
            <person name="Zhao F."/>
            <person name="Cao W."/>
        </authorList>
    </citation>
    <scope>NUCLEOTIDE SEQUENCE</scope>
    <source>
        <strain evidence="1">Rsan-2018</strain>
        <tissue evidence="1">Larvae</tissue>
    </source>
</reference>